<protein>
    <recommendedName>
        <fullName evidence="8">Inositol-1-monophosphatase</fullName>
        <ecNumber evidence="8">3.1.3.25</ecNumber>
    </recommendedName>
</protein>
<evidence type="ECO:0000256" key="9">
    <source>
        <dbReference type="SAM" id="MobiDB-lite"/>
    </source>
</evidence>
<evidence type="ECO:0000256" key="4">
    <source>
        <dbReference type="ARBA" id="ARBA00022723"/>
    </source>
</evidence>
<feature type="binding site" evidence="7">
    <location>
        <position position="85"/>
    </location>
    <ligand>
        <name>Mg(2+)</name>
        <dbReference type="ChEBI" id="CHEBI:18420"/>
        <label>1</label>
        <note>catalytic</note>
    </ligand>
</feature>
<dbReference type="InterPro" id="IPR000760">
    <property type="entry name" value="Inositol_monophosphatase-like"/>
</dbReference>
<feature type="region of interest" description="Disordered" evidence="9">
    <location>
        <begin position="164"/>
        <end position="200"/>
    </location>
</feature>
<evidence type="ECO:0000256" key="6">
    <source>
        <dbReference type="ARBA" id="ARBA00022842"/>
    </source>
</evidence>
<keyword evidence="11" id="KW-1185">Reference proteome</keyword>
<dbReference type="PANTHER" id="PTHR20854">
    <property type="entry name" value="INOSITOL MONOPHOSPHATASE"/>
    <property type="match status" value="1"/>
</dbReference>
<feature type="binding site" evidence="7">
    <location>
        <position position="105"/>
    </location>
    <ligand>
        <name>Mg(2+)</name>
        <dbReference type="ChEBI" id="CHEBI:18420"/>
        <label>1</label>
        <note>catalytic</note>
    </ligand>
</feature>
<dbReference type="FunFam" id="3.40.190.80:FF:000012">
    <property type="entry name" value="Inositol-1-monophosphatase"/>
    <property type="match status" value="1"/>
</dbReference>
<dbReference type="Gene3D" id="3.30.540.10">
    <property type="entry name" value="Fructose-1,6-Bisphosphatase, subunit A, domain 1"/>
    <property type="match status" value="1"/>
</dbReference>
<evidence type="ECO:0000256" key="8">
    <source>
        <dbReference type="RuleBase" id="RU364068"/>
    </source>
</evidence>
<feature type="binding site" evidence="7">
    <location>
        <position position="103"/>
    </location>
    <ligand>
        <name>Mg(2+)</name>
        <dbReference type="ChEBI" id="CHEBI:18420"/>
        <label>1</label>
        <note>catalytic</note>
    </ligand>
</feature>
<dbReference type="EMBL" id="JAXLQG010000001">
    <property type="protein sequence ID" value="KAK5545333.1"/>
    <property type="molecule type" value="Genomic_DNA"/>
</dbReference>
<dbReference type="PROSITE" id="PS00630">
    <property type="entry name" value="IMP_2"/>
    <property type="match status" value="1"/>
</dbReference>
<dbReference type="Pfam" id="PF00459">
    <property type="entry name" value="Inositol_P"/>
    <property type="match status" value="1"/>
</dbReference>
<feature type="binding site" evidence="7">
    <location>
        <position position="106"/>
    </location>
    <ligand>
        <name>Mg(2+)</name>
        <dbReference type="ChEBI" id="CHEBI:18420"/>
        <label>1</label>
        <note>catalytic</note>
    </ligand>
</feature>
<evidence type="ECO:0000313" key="11">
    <source>
        <dbReference type="Proteomes" id="UP001345827"/>
    </source>
</evidence>
<evidence type="ECO:0000256" key="7">
    <source>
        <dbReference type="PIRSR" id="PIRSR600760-2"/>
    </source>
</evidence>
<dbReference type="SUPFAM" id="SSF56655">
    <property type="entry name" value="Carbohydrate phosphatase"/>
    <property type="match status" value="1"/>
</dbReference>
<feature type="compositionally biased region" description="Basic and acidic residues" evidence="9">
    <location>
        <begin position="164"/>
        <end position="189"/>
    </location>
</feature>
<comment type="catalytic activity">
    <reaction evidence="1 8">
        <text>a myo-inositol phosphate + H2O = myo-inositol + phosphate</text>
        <dbReference type="Rhea" id="RHEA:24056"/>
        <dbReference type="ChEBI" id="CHEBI:15377"/>
        <dbReference type="ChEBI" id="CHEBI:17268"/>
        <dbReference type="ChEBI" id="CHEBI:43474"/>
        <dbReference type="ChEBI" id="CHEBI:84139"/>
        <dbReference type="EC" id="3.1.3.25"/>
    </reaction>
</comment>
<evidence type="ECO:0000256" key="2">
    <source>
        <dbReference type="ARBA" id="ARBA00001946"/>
    </source>
</evidence>
<evidence type="ECO:0000256" key="3">
    <source>
        <dbReference type="ARBA" id="ARBA00009759"/>
    </source>
</evidence>
<keyword evidence="6 7" id="KW-0460">Magnesium</keyword>
<dbReference type="GO" id="GO:0007165">
    <property type="term" value="P:signal transduction"/>
    <property type="evidence" value="ECO:0007669"/>
    <property type="project" value="TreeGrafter"/>
</dbReference>
<keyword evidence="5 8" id="KW-0378">Hydrolase</keyword>
<sequence length="351" mass="38046">MATSAGTWAGSGSGDGIDLGLLRDRLVAIAMRAGRMITSAKPTTTSSAGTKKNSADLVTETDRAVEAYISTELSGLYPDFSFMGEETYVAGQKLGDEPTFVVDPIDGTTNFVHRFPYVSVSLGFAVKKVPTVGVVYNPFTGRLYSGIRGRGSFVFDVDVNNKRDERNEHEEDGHNERNDQQRQTGEDGHQVQVQVPKEEQGTKLPVKELASLGGLDECVVAIEFGSDRTGQNWKTKTETWARLGRGKEDGGAMVHSARALGSAALNLCGVAEGVLDVYWEGGCWAWDVCAGWVILTEAGGVVVDGNPSGNWDIPVDHRKYLAVKGAKDGQGQRELVEEFWGYIEGDMVYEH</sequence>
<dbReference type="GO" id="GO:0046854">
    <property type="term" value="P:phosphatidylinositol phosphate biosynthetic process"/>
    <property type="evidence" value="ECO:0007669"/>
    <property type="project" value="InterPro"/>
</dbReference>
<dbReference type="FunFam" id="3.30.540.10:FF:000004">
    <property type="entry name" value="Inositol-1-monophosphatase"/>
    <property type="match status" value="1"/>
</dbReference>
<evidence type="ECO:0000256" key="5">
    <source>
        <dbReference type="ARBA" id="ARBA00022801"/>
    </source>
</evidence>
<dbReference type="PANTHER" id="PTHR20854:SF4">
    <property type="entry name" value="INOSITOL-1-MONOPHOSPHATASE-RELATED"/>
    <property type="match status" value="1"/>
</dbReference>
<comment type="cofactor">
    <cofactor evidence="2 7 8">
        <name>Mg(2+)</name>
        <dbReference type="ChEBI" id="CHEBI:18420"/>
    </cofactor>
</comment>
<dbReference type="InterPro" id="IPR020583">
    <property type="entry name" value="Inositol_monoP_metal-BS"/>
</dbReference>
<dbReference type="EC" id="3.1.3.25" evidence="8"/>
<dbReference type="GO" id="GO:0046872">
    <property type="term" value="F:metal ion binding"/>
    <property type="evidence" value="ECO:0007669"/>
    <property type="project" value="UniProtKB-KW"/>
</dbReference>
<reference evidence="10 11" key="1">
    <citation type="submission" date="2023-06" db="EMBL/GenBank/DDBJ databases">
        <title>Black Yeasts Isolated from many extreme environments.</title>
        <authorList>
            <person name="Coleine C."/>
            <person name="Stajich J.E."/>
            <person name="Selbmann L."/>
        </authorList>
    </citation>
    <scope>NUCLEOTIDE SEQUENCE [LARGE SCALE GENOMIC DNA]</scope>
    <source>
        <strain evidence="10 11">CCFEE 5887</strain>
    </source>
</reference>
<dbReference type="CDD" id="cd01639">
    <property type="entry name" value="IMPase"/>
    <property type="match status" value="1"/>
</dbReference>
<feature type="binding site" evidence="7">
    <location>
        <position position="287"/>
    </location>
    <ligand>
        <name>Mg(2+)</name>
        <dbReference type="ChEBI" id="CHEBI:18420"/>
        <label>1</label>
        <note>catalytic</note>
    </ligand>
</feature>
<name>A0AAV9QL30_9PEZI</name>
<comment type="caution">
    <text evidence="10">The sequence shown here is derived from an EMBL/GenBank/DDBJ whole genome shotgun (WGS) entry which is preliminary data.</text>
</comment>
<dbReference type="PROSITE" id="PS00629">
    <property type="entry name" value="IMP_1"/>
    <property type="match status" value="1"/>
</dbReference>
<dbReference type="InterPro" id="IPR033942">
    <property type="entry name" value="IMPase"/>
</dbReference>
<dbReference type="AlphaFoldDB" id="A0AAV9QL30"/>
<evidence type="ECO:0000256" key="1">
    <source>
        <dbReference type="ARBA" id="ARBA00001033"/>
    </source>
</evidence>
<dbReference type="GO" id="GO:0006020">
    <property type="term" value="P:inositol metabolic process"/>
    <property type="evidence" value="ECO:0007669"/>
    <property type="project" value="TreeGrafter"/>
</dbReference>
<organism evidence="10 11">
    <name type="scientific">Vermiconidia calcicola</name>
    <dbReference type="NCBI Taxonomy" id="1690605"/>
    <lineage>
        <taxon>Eukaryota</taxon>
        <taxon>Fungi</taxon>
        <taxon>Dikarya</taxon>
        <taxon>Ascomycota</taxon>
        <taxon>Pezizomycotina</taxon>
        <taxon>Dothideomycetes</taxon>
        <taxon>Dothideomycetidae</taxon>
        <taxon>Mycosphaerellales</taxon>
        <taxon>Extremaceae</taxon>
        <taxon>Vermiconidia</taxon>
    </lineage>
</organism>
<evidence type="ECO:0000313" key="10">
    <source>
        <dbReference type="EMBL" id="KAK5545333.1"/>
    </source>
</evidence>
<dbReference type="PRINTS" id="PR00377">
    <property type="entry name" value="IMPHPHTASES"/>
</dbReference>
<keyword evidence="4 7" id="KW-0479">Metal-binding</keyword>
<proteinExistence type="inferred from homology"/>
<dbReference type="InterPro" id="IPR020550">
    <property type="entry name" value="Inositol_monophosphatase_CS"/>
</dbReference>
<comment type="similarity">
    <text evidence="3 8">Belongs to the inositol monophosphatase superfamily.</text>
</comment>
<comment type="pathway">
    <text evidence="8">Polyol metabolism; myo-inositol biosynthesis; myo-inositol from D-glucose 6-phosphate: step 2/2.</text>
</comment>
<accession>A0AAV9QL30</accession>
<dbReference type="Gene3D" id="3.40.190.80">
    <property type="match status" value="1"/>
</dbReference>
<gene>
    <name evidence="10" type="ORF">LTR25_000340</name>
</gene>
<dbReference type="Proteomes" id="UP001345827">
    <property type="component" value="Unassembled WGS sequence"/>
</dbReference>
<dbReference type="GO" id="GO:0008934">
    <property type="term" value="F:inositol monophosphate 1-phosphatase activity"/>
    <property type="evidence" value="ECO:0007669"/>
    <property type="project" value="InterPro"/>
</dbReference>